<gene>
    <name evidence="3" type="ORF">GUITHDRAFT_112511</name>
</gene>
<organism evidence="3">
    <name type="scientific">Guillardia theta (strain CCMP2712)</name>
    <name type="common">Cryptophyte</name>
    <dbReference type="NCBI Taxonomy" id="905079"/>
    <lineage>
        <taxon>Eukaryota</taxon>
        <taxon>Cryptophyceae</taxon>
        <taxon>Pyrenomonadales</taxon>
        <taxon>Geminigeraceae</taxon>
        <taxon>Guillardia</taxon>
    </lineage>
</organism>
<dbReference type="OMA" id="QKNECAS"/>
<dbReference type="PROSITE" id="PS50896">
    <property type="entry name" value="LISH"/>
    <property type="match status" value="1"/>
</dbReference>
<feature type="compositionally biased region" description="Basic and acidic residues" evidence="1">
    <location>
        <begin position="111"/>
        <end position="122"/>
    </location>
</feature>
<reference evidence="3 5" key="1">
    <citation type="journal article" date="2012" name="Nature">
        <title>Algal genomes reveal evolutionary mosaicism and the fate of nucleomorphs.</title>
        <authorList>
            <consortium name="DOE Joint Genome Institute"/>
            <person name="Curtis B.A."/>
            <person name="Tanifuji G."/>
            <person name="Burki F."/>
            <person name="Gruber A."/>
            <person name="Irimia M."/>
            <person name="Maruyama S."/>
            <person name="Arias M.C."/>
            <person name="Ball S.G."/>
            <person name="Gile G.H."/>
            <person name="Hirakawa Y."/>
            <person name="Hopkins J.F."/>
            <person name="Kuo A."/>
            <person name="Rensing S.A."/>
            <person name="Schmutz J."/>
            <person name="Symeonidi A."/>
            <person name="Elias M."/>
            <person name="Eveleigh R.J."/>
            <person name="Herman E.K."/>
            <person name="Klute M.J."/>
            <person name="Nakayama T."/>
            <person name="Obornik M."/>
            <person name="Reyes-Prieto A."/>
            <person name="Armbrust E.V."/>
            <person name="Aves S.J."/>
            <person name="Beiko R.G."/>
            <person name="Coutinho P."/>
            <person name="Dacks J.B."/>
            <person name="Durnford D.G."/>
            <person name="Fast N.M."/>
            <person name="Green B.R."/>
            <person name="Grisdale C.J."/>
            <person name="Hempel F."/>
            <person name="Henrissat B."/>
            <person name="Hoppner M.P."/>
            <person name="Ishida K."/>
            <person name="Kim E."/>
            <person name="Koreny L."/>
            <person name="Kroth P.G."/>
            <person name="Liu Y."/>
            <person name="Malik S.B."/>
            <person name="Maier U.G."/>
            <person name="McRose D."/>
            <person name="Mock T."/>
            <person name="Neilson J.A."/>
            <person name="Onodera N.T."/>
            <person name="Poole A.M."/>
            <person name="Pritham E.J."/>
            <person name="Richards T.A."/>
            <person name="Rocap G."/>
            <person name="Roy S.W."/>
            <person name="Sarai C."/>
            <person name="Schaack S."/>
            <person name="Shirato S."/>
            <person name="Slamovits C.H."/>
            <person name="Spencer D.F."/>
            <person name="Suzuki S."/>
            <person name="Worden A.Z."/>
            <person name="Zauner S."/>
            <person name="Barry K."/>
            <person name="Bell C."/>
            <person name="Bharti A.K."/>
            <person name="Crow J.A."/>
            <person name="Grimwood J."/>
            <person name="Kramer R."/>
            <person name="Lindquist E."/>
            <person name="Lucas S."/>
            <person name="Salamov A."/>
            <person name="McFadden G.I."/>
            <person name="Lane C.E."/>
            <person name="Keeling P.J."/>
            <person name="Gray M.W."/>
            <person name="Grigoriev I.V."/>
            <person name="Archibald J.M."/>
        </authorList>
    </citation>
    <scope>NUCLEOTIDE SEQUENCE</scope>
    <source>
        <strain evidence="3 5">CCMP2712</strain>
    </source>
</reference>
<dbReference type="GO" id="GO:0005730">
    <property type="term" value="C:nucleolus"/>
    <property type="evidence" value="ECO:0007669"/>
    <property type="project" value="InterPro"/>
</dbReference>
<feature type="compositionally biased region" description="Polar residues" evidence="1">
    <location>
        <begin position="123"/>
        <end position="145"/>
    </location>
</feature>
<dbReference type="OrthoDB" id="5599646at2759"/>
<dbReference type="GeneID" id="17298122"/>
<reference evidence="4" key="3">
    <citation type="submission" date="2016-03" db="UniProtKB">
        <authorList>
            <consortium name="EnsemblProtists"/>
        </authorList>
    </citation>
    <scope>IDENTIFICATION</scope>
</reference>
<dbReference type="KEGG" id="gtt:GUITHDRAFT_112511"/>
<feature type="compositionally biased region" description="Acidic residues" evidence="1">
    <location>
        <begin position="85"/>
        <end position="94"/>
    </location>
</feature>
<dbReference type="Proteomes" id="UP000011087">
    <property type="component" value="Unassembled WGS sequence"/>
</dbReference>
<dbReference type="InterPro" id="IPR007718">
    <property type="entry name" value="Srp40_C"/>
</dbReference>
<dbReference type="PaxDb" id="55529-EKX41538"/>
<dbReference type="AlphaFoldDB" id="L1IZ38"/>
<evidence type="ECO:0000259" key="2">
    <source>
        <dbReference type="Pfam" id="PF05022"/>
    </source>
</evidence>
<name>L1IZ38_GUITC</name>
<dbReference type="Pfam" id="PF05022">
    <property type="entry name" value="SRP40_C"/>
    <property type="match status" value="1"/>
</dbReference>
<protein>
    <recommendedName>
        <fullName evidence="2">Srp40 C-terminal domain-containing protein</fullName>
    </recommendedName>
</protein>
<dbReference type="PANTHER" id="PTHR23216">
    <property type="entry name" value="NUCLEOLAR AND COILED-BODY PHOSPHOPROTEIN 1"/>
    <property type="match status" value="1"/>
</dbReference>
<evidence type="ECO:0000313" key="5">
    <source>
        <dbReference type="Proteomes" id="UP000011087"/>
    </source>
</evidence>
<dbReference type="RefSeq" id="XP_005828518.1">
    <property type="nucleotide sequence ID" value="XM_005828461.1"/>
</dbReference>
<reference evidence="5" key="2">
    <citation type="submission" date="2012-11" db="EMBL/GenBank/DDBJ databases">
        <authorList>
            <person name="Kuo A."/>
            <person name="Curtis B.A."/>
            <person name="Tanifuji G."/>
            <person name="Burki F."/>
            <person name="Gruber A."/>
            <person name="Irimia M."/>
            <person name="Maruyama S."/>
            <person name="Arias M.C."/>
            <person name="Ball S.G."/>
            <person name="Gile G.H."/>
            <person name="Hirakawa Y."/>
            <person name="Hopkins J.F."/>
            <person name="Rensing S.A."/>
            <person name="Schmutz J."/>
            <person name="Symeonidi A."/>
            <person name="Elias M."/>
            <person name="Eveleigh R.J."/>
            <person name="Herman E.K."/>
            <person name="Klute M.J."/>
            <person name="Nakayama T."/>
            <person name="Obornik M."/>
            <person name="Reyes-Prieto A."/>
            <person name="Armbrust E.V."/>
            <person name="Aves S.J."/>
            <person name="Beiko R.G."/>
            <person name="Coutinho P."/>
            <person name="Dacks J.B."/>
            <person name="Durnford D.G."/>
            <person name="Fast N.M."/>
            <person name="Green B.R."/>
            <person name="Grisdale C."/>
            <person name="Hempe F."/>
            <person name="Henrissat B."/>
            <person name="Hoppner M.P."/>
            <person name="Ishida K.-I."/>
            <person name="Kim E."/>
            <person name="Koreny L."/>
            <person name="Kroth P.G."/>
            <person name="Liu Y."/>
            <person name="Malik S.-B."/>
            <person name="Maier U.G."/>
            <person name="McRose D."/>
            <person name="Mock T."/>
            <person name="Neilson J.A."/>
            <person name="Onodera N.T."/>
            <person name="Poole A.M."/>
            <person name="Pritham E.J."/>
            <person name="Richards T.A."/>
            <person name="Rocap G."/>
            <person name="Roy S.W."/>
            <person name="Sarai C."/>
            <person name="Schaack S."/>
            <person name="Shirato S."/>
            <person name="Slamovits C.H."/>
            <person name="Spencer D.F."/>
            <person name="Suzuki S."/>
            <person name="Worden A.Z."/>
            <person name="Zauner S."/>
            <person name="Barry K."/>
            <person name="Bell C."/>
            <person name="Bharti A.K."/>
            <person name="Crow J.A."/>
            <person name="Grimwood J."/>
            <person name="Kramer R."/>
            <person name="Lindquist E."/>
            <person name="Lucas S."/>
            <person name="Salamov A."/>
            <person name="McFadden G.I."/>
            <person name="Lane C.E."/>
            <person name="Keeling P.J."/>
            <person name="Gray M.W."/>
            <person name="Grigoriev I.V."/>
            <person name="Archibald J.M."/>
        </authorList>
    </citation>
    <scope>NUCLEOTIDE SEQUENCE</scope>
    <source>
        <strain evidence="5">CCMP2712</strain>
    </source>
</reference>
<feature type="region of interest" description="Disordered" evidence="1">
    <location>
        <begin position="194"/>
        <end position="230"/>
    </location>
</feature>
<evidence type="ECO:0000313" key="3">
    <source>
        <dbReference type="EMBL" id="EKX41538.1"/>
    </source>
</evidence>
<feature type="domain" description="Srp40 C-terminal" evidence="2">
    <location>
        <begin position="145"/>
        <end position="224"/>
    </location>
</feature>
<dbReference type="eggNOG" id="KOG2992">
    <property type="taxonomic scope" value="Eukaryota"/>
</dbReference>
<evidence type="ECO:0000313" key="4">
    <source>
        <dbReference type="EnsemblProtists" id="EKX41538"/>
    </source>
</evidence>
<evidence type="ECO:0000256" key="1">
    <source>
        <dbReference type="SAM" id="MobiDB-lite"/>
    </source>
</evidence>
<dbReference type="EMBL" id="JH993023">
    <property type="protein sequence ID" value="EKX41538.1"/>
    <property type="molecule type" value="Genomic_DNA"/>
</dbReference>
<dbReference type="HOGENOM" id="CLU_1206770_0_0_1"/>
<feature type="compositionally biased region" description="Basic and acidic residues" evidence="1">
    <location>
        <begin position="59"/>
        <end position="71"/>
    </location>
</feature>
<feature type="region of interest" description="Disordered" evidence="1">
    <location>
        <begin position="44"/>
        <end position="154"/>
    </location>
</feature>
<sequence>MAMVLEFLVSSGLSKTVKKLKSEVDQELPSVEGKSLTEMYELYQAHGKEKDVKKRKKAKSDESEADGEKENAKKKKRKQKPSTPEDSEAEEGEDERPKKDSAAKGKSKSKAKGEQSDSDERASTSGPVDSSSNEADNQNSKSSTPFKRIKEEDVTYMKVRGGHTEATRLKDNTFESKNGDAYGAKAAGILGQVRGRDFRHEKTKKKRSYRSPGAIDLSSNSIKFESSDDE</sequence>
<proteinExistence type="predicted"/>
<dbReference type="PANTHER" id="PTHR23216:SF1">
    <property type="entry name" value="NUCLEOLAR AND COILED-BODY PHOSPHOPROTEIN 1"/>
    <property type="match status" value="1"/>
</dbReference>
<dbReference type="STRING" id="905079.L1IZ38"/>
<keyword evidence="5" id="KW-1185">Reference proteome</keyword>
<dbReference type="EnsemblProtists" id="EKX41538">
    <property type="protein sequence ID" value="EKX41538"/>
    <property type="gene ID" value="GUITHDRAFT_112511"/>
</dbReference>
<dbReference type="InterPro" id="IPR039191">
    <property type="entry name" value="Nopp140-like"/>
</dbReference>
<accession>L1IZ38</accession>
<dbReference type="InterPro" id="IPR006594">
    <property type="entry name" value="LisH"/>
</dbReference>